<organism evidence="6 7">
    <name type="scientific">Citricoccus muralis</name>
    <dbReference type="NCBI Taxonomy" id="169134"/>
    <lineage>
        <taxon>Bacteria</taxon>
        <taxon>Bacillati</taxon>
        <taxon>Actinomycetota</taxon>
        <taxon>Actinomycetes</taxon>
        <taxon>Micrococcales</taxon>
        <taxon>Micrococcaceae</taxon>
        <taxon>Citricoccus</taxon>
    </lineage>
</organism>
<evidence type="ECO:0000256" key="4">
    <source>
        <dbReference type="ARBA" id="ARBA00022741"/>
    </source>
</evidence>
<evidence type="ECO:0000256" key="3">
    <source>
        <dbReference type="ARBA" id="ARBA00022722"/>
    </source>
</evidence>
<reference evidence="6 7" key="1">
    <citation type="submission" date="2023-04" db="EMBL/GenBank/DDBJ databases">
        <title>Funneling lignin-derived compounds into biodiesel using alkali-halophilic Citricoccus sp. P2.</title>
        <authorList>
            <person name="Luo C.-B."/>
        </authorList>
    </citation>
    <scope>NUCLEOTIDE SEQUENCE [LARGE SCALE GENOMIC DNA]</scope>
    <source>
        <strain evidence="6 7">P2</strain>
    </source>
</reference>
<dbReference type="RefSeq" id="WP_270106846.1">
    <property type="nucleotide sequence ID" value="NZ_CP121252.1"/>
</dbReference>
<dbReference type="EMBL" id="CP121252">
    <property type="protein sequence ID" value="WFP16522.1"/>
    <property type="molecule type" value="Genomic_DNA"/>
</dbReference>
<keyword evidence="7" id="KW-1185">Reference proteome</keyword>
<accession>A0ABY8H5V3</accession>
<keyword evidence="5" id="KW-0378">Hydrolase</keyword>
<dbReference type="InterPro" id="IPR008201">
    <property type="entry name" value="HepT-like"/>
</dbReference>
<dbReference type="PANTHER" id="PTHR34139">
    <property type="entry name" value="UPF0331 PROTEIN MJ0127"/>
    <property type="match status" value="1"/>
</dbReference>
<sequence>MTSEAAKTQDAATRVVAVCDVISDIVSAGEEKFLANVQTQWAAQMGLIRIGEAVSKIPLPVRERFPAQPWRAIIDMRNFAAHQYDDLNQHRVWRTIVSDVPALRTYLIDTVIPGVDT</sequence>
<name>A0ABY8H5V3_9MICC</name>
<evidence type="ECO:0000313" key="6">
    <source>
        <dbReference type="EMBL" id="WFP16522.1"/>
    </source>
</evidence>
<evidence type="ECO:0000313" key="7">
    <source>
        <dbReference type="Proteomes" id="UP001219037"/>
    </source>
</evidence>
<dbReference type="Pfam" id="PF01934">
    <property type="entry name" value="HepT-like"/>
    <property type="match status" value="1"/>
</dbReference>
<keyword evidence="1" id="KW-0597">Phosphoprotein</keyword>
<dbReference type="Proteomes" id="UP001219037">
    <property type="component" value="Chromosome"/>
</dbReference>
<proteinExistence type="predicted"/>
<keyword evidence="4" id="KW-0547">Nucleotide-binding</keyword>
<evidence type="ECO:0000256" key="1">
    <source>
        <dbReference type="ARBA" id="ARBA00022553"/>
    </source>
</evidence>
<dbReference type="PANTHER" id="PTHR34139:SF1">
    <property type="entry name" value="RNASE MJ1380-RELATED"/>
    <property type="match status" value="1"/>
</dbReference>
<dbReference type="InterPro" id="IPR051813">
    <property type="entry name" value="HepT_RNase_toxin"/>
</dbReference>
<gene>
    <name evidence="6" type="ORF">P8192_14270</name>
</gene>
<keyword evidence="2" id="KW-1277">Toxin-antitoxin system</keyword>
<evidence type="ECO:0000256" key="2">
    <source>
        <dbReference type="ARBA" id="ARBA00022649"/>
    </source>
</evidence>
<protein>
    <submittedName>
        <fullName evidence="6">DUF86 domain-containing protein</fullName>
    </submittedName>
</protein>
<evidence type="ECO:0000256" key="5">
    <source>
        <dbReference type="ARBA" id="ARBA00022801"/>
    </source>
</evidence>
<keyword evidence="3" id="KW-0540">Nuclease</keyword>